<proteinExistence type="predicted"/>
<sequence>MADLPTPRVVQAKPFVHTVATRLKSLPAIDLTDQSINRHSRKQLPDQLTQSFRKRWHVEYLHTLQSRQKWNTLFCPVKPGMVVLLVEENVLPLHWRLGIIRETSPDRDGIIRVALVKTRNGLYKRPAVKLCPLPNQ</sequence>
<dbReference type="EMBL" id="VTPC01066543">
    <property type="protein sequence ID" value="KAF2889459.1"/>
    <property type="molecule type" value="Genomic_DNA"/>
</dbReference>
<dbReference type="Pfam" id="PF18701">
    <property type="entry name" value="DUF5641"/>
    <property type="match status" value="1"/>
</dbReference>
<gene>
    <name evidence="2" type="ORF">ILUMI_16714</name>
</gene>
<evidence type="ECO:0000313" key="3">
    <source>
        <dbReference type="Proteomes" id="UP000801492"/>
    </source>
</evidence>
<dbReference type="PANTHER" id="PTHR47331:SF2">
    <property type="match status" value="1"/>
</dbReference>
<dbReference type="PANTHER" id="PTHR47331">
    <property type="entry name" value="PHD-TYPE DOMAIN-CONTAINING PROTEIN"/>
    <property type="match status" value="1"/>
</dbReference>
<keyword evidence="3" id="KW-1185">Reference proteome</keyword>
<protein>
    <recommendedName>
        <fullName evidence="1">DUF5641 domain-containing protein</fullName>
    </recommendedName>
</protein>
<feature type="domain" description="DUF5641" evidence="1">
    <location>
        <begin position="41"/>
        <end position="133"/>
    </location>
</feature>
<dbReference type="AlphaFoldDB" id="A0A8K0CN25"/>
<evidence type="ECO:0000313" key="2">
    <source>
        <dbReference type="EMBL" id="KAF2889459.1"/>
    </source>
</evidence>
<accession>A0A8K0CN25</accession>
<dbReference type="OrthoDB" id="6778955at2759"/>
<dbReference type="Proteomes" id="UP000801492">
    <property type="component" value="Unassembled WGS sequence"/>
</dbReference>
<name>A0A8K0CN25_IGNLU</name>
<comment type="caution">
    <text evidence="2">The sequence shown here is derived from an EMBL/GenBank/DDBJ whole genome shotgun (WGS) entry which is preliminary data.</text>
</comment>
<reference evidence="2" key="1">
    <citation type="submission" date="2019-08" db="EMBL/GenBank/DDBJ databases">
        <title>The genome of the North American firefly Photinus pyralis.</title>
        <authorList>
            <consortium name="Photinus pyralis genome working group"/>
            <person name="Fallon T.R."/>
            <person name="Sander Lower S.E."/>
            <person name="Weng J.-K."/>
        </authorList>
    </citation>
    <scope>NUCLEOTIDE SEQUENCE</scope>
    <source>
        <strain evidence="2">TRF0915ILg1</strain>
        <tissue evidence="2">Whole body</tissue>
    </source>
</reference>
<organism evidence="2 3">
    <name type="scientific">Ignelater luminosus</name>
    <name type="common">Cucubano</name>
    <name type="synonym">Pyrophorus luminosus</name>
    <dbReference type="NCBI Taxonomy" id="2038154"/>
    <lineage>
        <taxon>Eukaryota</taxon>
        <taxon>Metazoa</taxon>
        <taxon>Ecdysozoa</taxon>
        <taxon>Arthropoda</taxon>
        <taxon>Hexapoda</taxon>
        <taxon>Insecta</taxon>
        <taxon>Pterygota</taxon>
        <taxon>Neoptera</taxon>
        <taxon>Endopterygota</taxon>
        <taxon>Coleoptera</taxon>
        <taxon>Polyphaga</taxon>
        <taxon>Elateriformia</taxon>
        <taxon>Elateroidea</taxon>
        <taxon>Elateridae</taxon>
        <taxon>Agrypninae</taxon>
        <taxon>Pyrophorini</taxon>
        <taxon>Ignelater</taxon>
    </lineage>
</organism>
<dbReference type="InterPro" id="IPR040676">
    <property type="entry name" value="DUF5641"/>
</dbReference>
<evidence type="ECO:0000259" key="1">
    <source>
        <dbReference type="Pfam" id="PF18701"/>
    </source>
</evidence>